<dbReference type="GO" id="GO:0005886">
    <property type="term" value="C:plasma membrane"/>
    <property type="evidence" value="ECO:0007669"/>
    <property type="project" value="UniProtKB-SubCell"/>
</dbReference>
<dbReference type="Gene3D" id="1.20.1250.20">
    <property type="entry name" value="MFS general substrate transporter like domains"/>
    <property type="match status" value="2"/>
</dbReference>
<dbReference type="SUPFAM" id="SSF103473">
    <property type="entry name" value="MFS general substrate transporter"/>
    <property type="match status" value="1"/>
</dbReference>
<evidence type="ECO:0000256" key="6">
    <source>
        <dbReference type="ARBA" id="ARBA00022989"/>
    </source>
</evidence>
<protein>
    <submittedName>
        <fullName evidence="10">MFS transporter</fullName>
    </submittedName>
</protein>
<feature type="transmembrane region" description="Helical" evidence="8">
    <location>
        <begin position="12"/>
        <end position="31"/>
    </location>
</feature>
<feature type="transmembrane region" description="Helical" evidence="8">
    <location>
        <begin position="270"/>
        <end position="290"/>
    </location>
</feature>
<dbReference type="PROSITE" id="PS50850">
    <property type="entry name" value="MFS"/>
    <property type="match status" value="1"/>
</dbReference>
<feature type="transmembrane region" description="Helical" evidence="8">
    <location>
        <begin position="337"/>
        <end position="358"/>
    </location>
</feature>
<keyword evidence="7 8" id="KW-0472">Membrane</keyword>
<dbReference type="InterPro" id="IPR036259">
    <property type="entry name" value="MFS_trans_sf"/>
</dbReference>
<dbReference type="PANTHER" id="PTHR23522:SF10">
    <property type="entry name" value="3-PHENYLPROPIONIC ACID TRANSPORTER-RELATED"/>
    <property type="match status" value="1"/>
</dbReference>
<feature type="transmembrane region" description="Helical" evidence="8">
    <location>
        <begin position="364"/>
        <end position="384"/>
    </location>
</feature>
<dbReference type="InterPro" id="IPR024989">
    <property type="entry name" value="MFS_assoc_dom"/>
</dbReference>
<evidence type="ECO:0000256" key="3">
    <source>
        <dbReference type="ARBA" id="ARBA00022475"/>
    </source>
</evidence>
<keyword evidence="2" id="KW-0813">Transport</keyword>
<evidence type="ECO:0000256" key="7">
    <source>
        <dbReference type="ARBA" id="ARBA00023136"/>
    </source>
</evidence>
<accession>A0A0K1XCE6</accession>
<name>A0A0K1XCE6_9GAMM</name>
<evidence type="ECO:0000259" key="9">
    <source>
        <dbReference type="PROSITE" id="PS50850"/>
    </source>
</evidence>
<evidence type="ECO:0000256" key="5">
    <source>
        <dbReference type="ARBA" id="ARBA00022692"/>
    </source>
</evidence>
<organism evidence="10 11">
    <name type="scientific">Thiopseudomonas alkaliphila</name>
    <dbReference type="NCBI Taxonomy" id="1697053"/>
    <lineage>
        <taxon>Bacteria</taxon>
        <taxon>Pseudomonadati</taxon>
        <taxon>Pseudomonadota</taxon>
        <taxon>Gammaproteobacteria</taxon>
        <taxon>Pseudomonadales</taxon>
        <taxon>Pseudomonadaceae</taxon>
        <taxon>Thiopseudomonas</taxon>
    </lineage>
</organism>
<evidence type="ECO:0000313" key="11">
    <source>
        <dbReference type="Proteomes" id="UP000063953"/>
    </source>
</evidence>
<dbReference type="AlphaFoldDB" id="A0A0K1XCE6"/>
<dbReference type="NCBIfam" id="NF037955">
    <property type="entry name" value="mfs"/>
    <property type="match status" value="1"/>
</dbReference>
<dbReference type="PANTHER" id="PTHR23522">
    <property type="entry name" value="BLL5896 PROTEIN"/>
    <property type="match status" value="1"/>
</dbReference>
<keyword evidence="6 8" id="KW-1133">Transmembrane helix</keyword>
<keyword evidence="11" id="KW-1185">Reference proteome</keyword>
<evidence type="ECO:0000256" key="1">
    <source>
        <dbReference type="ARBA" id="ARBA00004429"/>
    </source>
</evidence>
<dbReference type="PIRSF" id="PIRSF004925">
    <property type="entry name" value="HcaT"/>
    <property type="match status" value="1"/>
</dbReference>
<dbReference type="InterPro" id="IPR026032">
    <property type="entry name" value="HcaT-like"/>
</dbReference>
<evidence type="ECO:0000256" key="2">
    <source>
        <dbReference type="ARBA" id="ARBA00022448"/>
    </source>
</evidence>
<gene>
    <name evidence="10" type="ORF">AKN88_02920</name>
</gene>
<dbReference type="Proteomes" id="UP000063953">
    <property type="component" value="Chromosome"/>
</dbReference>
<dbReference type="PATRIC" id="fig|1698449.3.peg.586"/>
<evidence type="ECO:0000256" key="4">
    <source>
        <dbReference type="ARBA" id="ARBA00022519"/>
    </source>
</evidence>
<dbReference type="EMBL" id="CP012365">
    <property type="protein sequence ID" value="AKX59006.1"/>
    <property type="molecule type" value="Genomic_DNA"/>
</dbReference>
<dbReference type="CDD" id="cd17335">
    <property type="entry name" value="MFS_MFSD6"/>
    <property type="match status" value="1"/>
</dbReference>
<dbReference type="Pfam" id="PF12832">
    <property type="entry name" value="MFS_1_like"/>
    <property type="match status" value="1"/>
</dbReference>
<keyword evidence="4" id="KW-0997">Cell inner membrane</keyword>
<dbReference type="InterPro" id="IPR020846">
    <property type="entry name" value="MFS_dom"/>
</dbReference>
<evidence type="ECO:0000313" key="10">
    <source>
        <dbReference type="EMBL" id="AKX59006.1"/>
    </source>
</evidence>
<feature type="transmembrane region" description="Helical" evidence="8">
    <location>
        <begin position="74"/>
        <end position="90"/>
    </location>
</feature>
<feature type="domain" description="Major facilitator superfamily (MFS) profile" evidence="9">
    <location>
        <begin position="143"/>
        <end position="396"/>
    </location>
</feature>
<feature type="transmembrane region" description="Helical" evidence="8">
    <location>
        <begin position="134"/>
        <end position="154"/>
    </location>
</feature>
<feature type="transmembrane region" description="Helical" evidence="8">
    <location>
        <begin position="211"/>
        <end position="231"/>
    </location>
</feature>
<dbReference type="GO" id="GO:0015528">
    <property type="term" value="F:lactose:proton symporter activity"/>
    <property type="evidence" value="ECO:0007669"/>
    <property type="project" value="TreeGrafter"/>
</dbReference>
<dbReference type="STRING" id="1697053.AKN87_04925"/>
<proteinExistence type="predicted"/>
<feature type="transmembrane region" description="Helical" evidence="8">
    <location>
        <begin position="296"/>
        <end position="317"/>
    </location>
</feature>
<dbReference type="RefSeq" id="WP_053099999.1">
    <property type="nucleotide sequence ID" value="NZ_CP012365.1"/>
</dbReference>
<keyword evidence="5 8" id="KW-0812">Transmembrane</keyword>
<keyword evidence="3" id="KW-1003">Cell membrane</keyword>
<sequence length="396" mass="44438">MAQSELPYWRLSSFYFFYFALLGATAPFLPLYLDYLEFSPERIGELVAIPMLMRCLAPNLWGWLGDKTGQRLRIVRVGAACTLVFFSLIFFRQDYYGLALVMLGHAFFWHAILPQFEVITFSHLGTDTARYSSLRLWGSVGFLLFVIVFGYVFAGVGLGIYPLTVVSVMLGIFLSSLLVPEPPKMQSNEARHPARSSFKAFLRELQQPKYLAFYGLIGLMQLSHGPYYTFLTLYLEQLNYPRAWAGWFWSLGVLAEIGIFMLMPRLLNRFSLTQVLMASLVIAAVRWLILGTAAEYLVWLLVAQLMHAATFGSFHVAAMQFIQKNMPTEFQGQAQAFYVSASGAGAALGALYAGYSWSSLGPTVTYYIAAIIALLAVGLALRFLPQEPTRESINNP</sequence>
<reference evidence="10 11" key="1">
    <citation type="journal article" date="2015" name="Genome Announc.">
        <title>Genome Sequences of Oblitimonas alkaliphila gen. nov. sp. nov. (Proposed), a Novel Bacterium of the Pseudomonadaceae Family.</title>
        <authorList>
            <person name="Lauer A.C."/>
            <person name="Nicholson A.C."/>
            <person name="Humrighouse B.W."/>
            <person name="Emery B."/>
            <person name="Drobish A."/>
            <person name="Juieng P."/>
            <person name="Loparev V."/>
            <person name="McQuiston J.R."/>
        </authorList>
    </citation>
    <scope>NUCLEOTIDE SEQUENCE [LARGE SCALE GENOMIC DNA]</scope>
    <source>
        <strain evidence="10 11">E5571</strain>
    </source>
</reference>
<feature type="transmembrane region" description="Helical" evidence="8">
    <location>
        <begin position="96"/>
        <end position="113"/>
    </location>
</feature>
<feature type="transmembrane region" description="Helical" evidence="8">
    <location>
        <begin position="160"/>
        <end position="179"/>
    </location>
</feature>
<dbReference type="GO" id="GO:0030395">
    <property type="term" value="F:lactose binding"/>
    <property type="evidence" value="ECO:0007669"/>
    <property type="project" value="TreeGrafter"/>
</dbReference>
<comment type="subcellular location">
    <subcellularLocation>
        <location evidence="1">Cell inner membrane</location>
        <topology evidence="1">Multi-pass membrane protein</topology>
    </subcellularLocation>
</comment>
<feature type="transmembrane region" description="Helical" evidence="8">
    <location>
        <begin position="243"/>
        <end position="263"/>
    </location>
</feature>
<evidence type="ECO:0000256" key="8">
    <source>
        <dbReference type="SAM" id="Phobius"/>
    </source>
</evidence>